<dbReference type="Proteomes" id="UP001324794">
    <property type="component" value="Chromosome"/>
</dbReference>
<feature type="transmembrane region" description="Helical" evidence="1">
    <location>
        <begin position="6"/>
        <end position="25"/>
    </location>
</feature>
<evidence type="ECO:0000256" key="1">
    <source>
        <dbReference type="SAM" id="Phobius"/>
    </source>
</evidence>
<organism evidence="2 3">
    <name type="scientific">Vreelandella neptunia</name>
    <dbReference type="NCBI Taxonomy" id="115551"/>
    <lineage>
        <taxon>Bacteria</taxon>
        <taxon>Pseudomonadati</taxon>
        <taxon>Pseudomonadota</taxon>
        <taxon>Gammaproteobacteria</taxon>
        <taxon>Oceanospirillales</taxon>
        <taxon>Halomonadaceae</taxon>
        <taxon>Vreelandella</taxon>
    </lineage>
</organism>
<dbReference type="RefSeq" id="WP_223288817.1">
    <property type="nucleotide sequence ID" value="NZ_CP140255.1"/>
</dbReference>
<keyword evidence="1" id="KW-0812">Transmembrane</keyword>
<reference evidence="2 3" key="1">
    <citation type="submission" date="2023-11" db="EMBL/GenBank/DDBJ databases">
        <title>MicrobeMod: A computational toolkit for identifying prokaryotic methylation and restriction-modification with nanopore sequencing.</title>
        <authorList>
            <person name="Crits-Christoph A."/>
            <person name="Kang S.C."/>
            <person name="Lee H."/>
            <person name="Ostrov N."/>
        </authorList>
    </citation>
    <scope>NUCLEOTIDE SEQUENCE [LARGE SCALE GENOMIC DNA]</scope>
    <source>
        <strain evidence="2 3">ATCC BAA-805</strain>
    </source>
</reference>
<evidence type="ECO:0000313" key="2">
    <source>
        <dbReference type="EMBL" id="WQH14602.1"/>
    </source>
</evidence>
<keyword evidence="3" id="KW-1185">Reference proteome</keyword>
<keyword evidence="1" id="KW-1133">Transmembrane helix</keyword>
<feature type="transmembrane region" description="Helical" evidence="1">
    <location>
        <begin position="74"/>
        <end position="101"/>
    </location>
</feature>
<feature type="transmembrane region" description="Helical" evidence="1">
    <location>
        <begin position="32"/>
        <end position="54"/>
    </location>
</feature>
<dbReference type="EMBL" id="CP140255">
    <property type="protein sequence ID" value="WQH14602.1"/>
    <property type="molecule type" value="Genomic_DNA"/>
</dbReference>
<keyword evidence="1" id="KW-0472">Membrane</keyword>
<protein>
    <submittedName>
        <fullName evidence="2">Uncharacterized protein</fullName>
    </submittedName>
</protein>
<evidence type="ECO:0000313" key="3">
    <source>
        <dbReference type="Proteomes" id="UP001324794"/>
    </source>
</evidence>
<name>A0ABZ0YTP2_9GAMM</name>
<accession>A0ABZ0YTP2</accession>
<proteinExistence type="predicted"/>
<sequence length="119" mass="13080">MTKPFLYSVLLVIGVVVPTWLAPIAQGGLANLALFTAWAIGLMILALALIGIFLDSPHETPPKLPKILRWVFFISWWSAVAWAAYHGMYGLAALHTLNSLLMSLNKSRKVRQHKGGSNV</sequence>
<gene>
    <name evidence="2" type="ORF">SR894_08695</name>
</gene>